<dbReference type="SUPFAM" id="SSF46938">
    <property type="entry name" value="CRAL/TRIO N-terminal domain"/>
    <property type="match status" value="1"/>
</dbReference>
<dbReference type="PANTHER" id="PTHR45824">
    <property type="entry name" value="GH16843P"/>
    <property type="match status" value="1"/>
</dbReference>
<evidence type="ECO:0000256" key="1">
    <source>
        <dbReference type="SAM" id="MobiDB-lite"/>
    </source>
</evidence>
<dbReference type="InterPro" id="IPR011074">
    <property type="entry name" value="CRAL/TRIO_N_dom"/>
</dbReference>
<name>A0ABR3FAB9_9AGAR</name>
<evidence type="ECO:0000313" key="3">
    <source>
        <dbReference type="EMBL" id="KAL0572208.1"/>
    </source>
</evidence>
<dbReference type="EMBL" id="JBAHYK010000656">
    <property type="protein sequence ID" value="KAL0572208.1"/>
    <property type="molecule type" value="Genomic_DNA"/>
</dbReference>
<keyword evidence="4" id="KW-1185">Reference proteome</keyword>
<dbReference type="InterPro" id="IPR036865">
    <property type="entry name" value="CRAL-TRIO_dom_sf"/>
</dbReference>
<comment type="caution">
    <text evidence="3">The sequence shown here is derived from an EMBL/GenBank/DDBJ whole genome shotgun (WGS) entry which is preliminary data.</text>
</comment>
<dbReference type="Proteomes" id="UP001465976">
    <property type="component" value="Unassembled WGS sequence"/>
</dbReference>
<feature type="domain" description="CRAL-TRIO" evidence="2">
    <location>
        <begin position="117"/>
        <end position="259"/>
    </location>
</feature>
<dbReference type="PANTHER" id="PTHR45824:SF29">
    <property type="entry name" value="GH16843P"/>
    <property type="match status" value="1"/>
</dbReference>
<dbReference type="SMART" id="SM01100">
    <property type="entry name" value="CRAL_TRIO_N"/>
    <property type="match status" value="1"/>
</dbReference>
<proteinExistence type="predicted"/>
<dbReference type="Pfam" id="PF00650">
    <property type="entry name" value="CRAL_TRIO"/>
    <property type="match status" value="1"/>
</dbReference>
<organism evidence="3 4">
    <name type="scientific">Marasmius crinis-equi</name>
    <dbReference type="NCBI Taxonomy" id="585013"/>
    <lineage>
        <taxon>Eukaryota</taxon>
        <taxon>Fungi</taxon>
        <taxon>Dikarya</taxon>
        <taxon>Basidiomycota</taxon>
        <taxon>Agaricomycotina</taxon>
        <taxon>Agaricomycetes</taxon>
        <taxon>Agaricomycetidae</taxon>
        <taxon>Agaricales</taxon>
        <taxon>Marasmiineae</taxon>
        <taxon>Marasmiaceae</taxon>
        <taxon>Marasmius</taxon>
    </lineage>
</organism>
<dbReference type="InterPro" id="IPR001251">
    <property type="entry name" value="CRAL-TRIO_dom"/>
</dbReference>
<gene>
    <name evidence="3" type="primary">PDR16_1</name>
    <name evidence="3" type="ORF">V5O48_009763</name>
</gene>
<dbReference type="SMART" id="SM00516">
    <property type="entry name" value="SEC14"/>
    <property type="match status" value="1"/>
</dbReference>
<reference evidence="3 4" key="1">
    <citation type="submission" date="2024-02" db="EMBL/GenBank/DDBJ databases">
        <title>A draft genome for the cacao thread blight pathogen Marasmius crinis-equi.</title>
        <authorList>
            <person name="Cohen S.P."/>
            <person name="Baruah I.K."/>
            <person name="Amoako-Attah I."/>
            <person name="Bukari Y."/>
            <person name="Meinhardt L.W."/>
            <person name="Bailey B.A."/>
        </authorList>
    </citation>
    <scope>NUCLEOTIDE SEQUENCE [LARGE SCALE GENOMIC DNA]</scope>
    <source>
        <strain evidence="3 4">GH-76</strain>
    </source>
</reference>
<dbReference type="SUPFAM" id="SSF52087">
    <property type="entry name" value="CRAL/TRIO domain"/>
    <property type="match status" value="1"/>
</dbReference>
<evidence type="ECO:0000259" key="2">
    <source>
        <dbReference type="PROSITE" id="PS50191"/>
    </source>
</evidence>
<dbReference type="Pfam" id="PF03765">
    <property type="entry name" value="CRAL_TRIO_N"/>
    <property type="match status" value="1"/>
</dbReference>
<dbReference type="PROSITE" id="PS50191">
    <property type="entry name" value="CRAL_TRIO"/>
    <property type="match status" value="1"/>
</dbReference>
<sequence>MSSRVYEPILPPKDHVSQPSPRLNAEQERMQKEVQAHFSRDGYAVPGLEEKGELMEEEKVWLSYECQLRYLRAAKWKLPEAIKRLEKTLKWRREYGVYTHITAEYVEPEGVTGKTFIFGYDVNGRPGFHMCPSRQNTEETPRQVEYTVWMLERCIDLMDANVESLDILLNFADKAKHPSMTQSRTVLSIIQDHYPERLGNSLMINVPFLVTIFFKLITPFVDPVSVQKMRFNPNVIEDGYFTPDMITKESWGGDRDFEYKHEKYWPKLVELCEGRRKQWMEN</sequence>
<feature type="region of interest" description="Disordered" evidence="1">
    <location>
        <begin position="1"/>
        <end position="26"/>
    </location>
</feature>
<accession>A0ABR3FAB9</accession>
<protein>
    <submittedName>
        <fullName evidence="3">Phosphatidylinositol transfer protein (PITP)</fullName>
    </submittedName>
</protein>
<dbReference type="InterPro" id="IPR052578">
    <property type="entry name" value="PI_Transfer_CRAL-TRIO"/>
</dbReference>
<dbReference type="InterPro" id="IPR036273">
    <property type="entry name" value="CRAL/TRIO_N_dom_sf"/>
</dbReference>
<dbReference type="CDD" id="cd00170">
    <property type="entry name" value="SEC14"/>
    <property type="match status" value="1"/>
</dbReference>
<evidence type="ECO:0000313" key="4">
    <source>
        <dbReference type="Proteomes" id="UP001465976"/>
    </source>
</evidence>
<dbReference type="Gene3D" id="3.40.525.10">
    <property type="entry name" value="CRAL-TRIO lipid binding domain"/>
    <property type="match status" value="1"/>
</dbReference>